<reference evidence="1" key="1">
    <citation type="submission" date="2020-03" db="EMBL/GenBank/DDBJ databases">
        <title>The deep terrestrial virosphere.</title>
        <authorList>
            <person name="Holmfeldt K."/>
            <person name="Nilsson E."/>
            <person name="Simone D."/>
            <person name="Lopez-Fernandez M."/>
            <person name="Wu X."/>
            <person name="de Brujin I."/>
            <person name="Lundin D."/>
            <person name="Andersson A."/>
            <person name="Bertilsson S."/>
            <person name="Dopson M."/>
        </authorList>
    </citation>
    <scope>NUCLEOTIDE SEQUENCE</scope>
    <source>
        <strain evidence="1">MM415B03731</strain>
    </source>
</reference>
<evidence type="ECO:0000313" key="1">
    <source>
        <dbReference type="EMBL" id="QJA94817.1"/>
    </source>
</evidence>
<dbReference type="AlphaFoldDB" id="A0A6M3LHQ1"/>
<gene>
    <name evidence="1" type="ORF">MM415B03731_0002</name>
</gene>
<accession>A0A6M3LHQ1</accession>
<protein>
    <submittedName>
        <fullName evidence="1">Uncharacterized protein</fullName>
    </submittedName>
</protein>
<organism evidence="1">
    <name type="scientific">viral metagenome</name>
    <dbReference type="NCBI Taxonomy" id="1070528"/>
    <lineage>
        <taxon>unclassified sequences</taxon>
        <taxon>metagenomes</taxon>
        <taxon>organismal metagenomes</taxon>
    </lineage>
</organism>
<sequence>MAGFSSVSDWLYRVAGFDPPKVELAAGAALLGTVGIDQTTPGTTDSVSVATGQGAGATIGVTSGAAVITDATGTLQQYLRGIVKLAITAGGFLVRGSVASGGVASGAVASGAIASGAVASGAIASGAIVDGANVVEGATADAAIITDTTGSMNGKLRGLIKLATTAGSFLVRGSVASDGVAAGALATGAAVDGWDLTQGALADAAVITDATGSISAKLRGLIALWLGGLKASSAIIGNVRIDQTTPGTTNRVDIGAVGALEATTPAEYNVTLTSANTEYSQALPANTRRLCFRCRTGAVCRYAWVTGKVAAPTANYQTLQAGAEYGIDGLKLAASTLYLASATAGVIVELEVWA</sequence>
<dbReference type="EMBL" id="MT143263">
    <property type="protein sequence ID" value="QJA94817.1"/>
    <property type="molecule type" value="Genomic_DNA"/>
</dbReference>
<proteinExistence type="predicted"/>
<name>A0A6M3LHQ1_9ZZZZ</name>